<reference evidence="4" key="1">
    <citation type="journal article" date="2015" name="Proc. Natl. Acad. Sci. U.S.A.">
        <title>Networks of energetic and metabolic interactions define dynamics in microbial communities.</title>
        <authorList>
            <person name="Embree M."/>
            <person name="Liu J.K."/>
            <person name="Al-Bassam M.M."/>
            <person name="Zengler K."/>
        </authorList>
    </citation>
    <scope>NUCLEOTIDE SEQUENCE</scope>
</reference>
<feature type="domain" description="Transposase IS4-like" evidence="2">
    <location>
        <begin position="111"/>
        <end position="436"/>
    </location>
</feature>
<accession>A0A0W8EZS3</accession>
<dbReference type="InterPro" id="IPR047654">
    <property type="entry name" value="IS1634_transpos"/>
</dbReference>
<evidence type="ECO:0000259" key="2">
    <source>
        <dbReference type="Pfam" id="PF01609"/>
    </source>
</evidence>
<organism evidence="4">
    <name type="scientific">hydrocarbon metagenome</name>
    <dbReference type="NCBI Taxonomy" id="938273"/>
    <lineage>
        <taxon>unclassified sequences</taxon>
        <taxon>metagenomes</taxon>
        <taxon>ecological metagenomes</taxon>
    </lineage>
</organism>
<dbReference type="GO" id="GO:0004803">
    <property type="term" value="F:transposase activity"/>
    <property type="evidence" value="ECO:0007669"/>
    <property type="project" value="InterPro"/>
</dbReference>
<feature type="domain" description="DUF4277" evidence="3">
    <location>
        <begin position="1"/>
        <end position="95"/>
    </location>
</feature>
<dbReference type="SUPFAM" id="SSF53098">
    <property type="entry name" value="Ribonuclease H-like"/>
    <property type="match status" value="1"/>
</dbReference>
<feature type="transmembrane region" description="Helical" evidence="1">
    <location>
        <begin position="426"/>
        <end position="445"/>
    </location>
</feature>
<dbReference type="InterPro" id="IPR012337">
    <property type="entry name" value="RNaseH-like_sf"/>
</dbReference>
<dbReference type="NCBIfam" id="NF033559">
    <property type="entry name" value="transpos_IS1634"/>
    <property type="match status" value="1"/>
</dbReference>
<sequence length="524" mass="60562">MIDELGISAVIDDALPKTRNHILPHSAVVKAMLLNGLGFNERRLYFFSRFFTNLSTEQLFGPGVTPDHLNDDVLLRTLDRIYEYGSTDLFNDIVMAVMDKLSFGTHLLHADTTSFSVHGDYDTEDDDDFRTIEITYGHNKDHRWDLKQFVLAMVTNQHGIPLFTQPYSGNESDKKILLETIRKVQQNLNLNDKAYYIADSAFYTASNLQTLGRHTFWISHPPATIDEAKSLLVADIPLSPGKEEGYSFYEILVTYAGIDQKWIVVHSEKRQLASEKKFVRNLDKRLEKARKSWKKLRAKEFACEPDAHMAARLWFDEYPYLSADSIQVFSKNKKKTGRKGRPGKDEAVETVYFVDSPLEIVPDMIEQEKARLGRFILATNDLDLDPDAILKYYKGQQSVERGFRFLKDKSFRVAEVFLKKESRIEALSMIMVLCLFVYAVAEWHLRSQLKKTGKTVKNQLKKPIQNPTMKWIFTLFMRPAEVTVTLNSQIQRFIVNLDEEVTQILDLMGPSVEKYYFVRSTREM</sequence>
<dbReference type="InterPro" id="IPR002559">
    <property type="entry name" value="Transposase_11"/>
</dbReference>
<dbReference type="PANTHER" id="PTHR34614:SF2">
    <property type="entry name" value="TRANSPOSASE IS4-LIKE DOMAIN-CONTAINING PROTEIN"/>
    <property type="match status" value="1"/>
</dbReference>
<dbReference type="GO" id="GO:0003677">
    <property type="term" value="F:DNA binding"/>
    <property type="evidence" value="ECO:0007669"/>
    <property type="project" value="InterPro"/>
</dbReference>
<proteinExistence type="predicted"/>
<name>A0A0W8EZS3_9ZZZZ</name>
<keyword evidence="1" id="KW-0812">Transmembrane</keyword>
<dbReference type="PANTHER" id="PTHR34614">
    <property type="match status" value="1"/>
</dbReference>
<dbReference type="EMBL" id="LNQE01001703">
    <property type="protein sequence ID" value="KUG14095.1"/>
    <property type="molecule type" value="Genomic_DNA"/>
</dbReference>
<protein>
    <submittedName>
        <fullName evidence="4">Mobile element protein</fullName>
    </submittedName>
</protein>
<comment type="caution">
    <text evidence="4">The sequence shown here is derived from an EMBL/GenBank/DDBJ whole genome shotgun (WGS) entry which is preliminary data.</text>
</comment>
<evidence type="ECO:0000256" key="1">
    <source>
        <dbReference type="SAM" id="Phobius"/>
    </source>
</evidence>
<evidence type="ECO:0000259" key="3">
    <source>
        <dbReference type="Pfam" id="PF14104"/>
    </source>
</evidence>
<dbReference type="Pfam" id="PF01609">
    <property type="entry name" value="DDE_Tnp_1"/>
    <property type="match status" value="1"/>
</dbReference>
<dbReference type="Pfam" id="PF14104">
    <property type="entry name" value="DUF4277"/>
    <property type="match status" value="1"/>
</dbReference>
<dbReference type="GO" id="GO:0006313">
    <property type="term" value="P:DNA transposition"/>
    <property type="evidence" value="ECO:0007669"/>
    <property type="project" value="InterPro"/>
</dbReference>
<dbReference type="AlphaFoldDB" id="A0A0W8EZS3"/>
<keyword evidence="1" id="KW-1133">Transmembrane helix</keyword>
<gene>
    <name evidence="4" type="ORF">ASZ90_016268</name>
</gene>
<dbReference type="InterPro" id="IPR025457">
    <property type="entry name" value="DUF4277"/>
</dbReference>
<keyword evidence="1" id="KW-0472">Membrane</keyword>
<evidence type="ECO:0000313" key="4">
    <source>
        <dbReference type="EMBL" id="KUG14095.1"/>
    </source>
</evidence>